<protein>
    <recommendedName>
        <fullName evidence="4">Cell division protein FtsL</fullName>
    </recommendedName>
</protein>
<dbReference type="RefSeq" id="WP_193500120.1">
    <property type="nucleotide sequence ID" value="NZ_JADCKC010000001.1"/>
</dbReference>
<evidence type="ECO:0008006" key="4">
    <source>
        <dbReference type="Google" id="ProtNLM"/>
    </source>
</evidence>
<feature type="transmembrane region" description="Helical" evidence="1">
    <location>
        <begin position="40"/>
        <end position="60"/>
    </location>
</feature>
<keyword evidence="1" id="KW-1133">Transmembrane helix</keyword>
<keyword evidence="1" id="KW-0472">Membrane</keyword>
<dbReference type="Proteomes" id="UP000768567">
    <property type="component" value="Unassembled WGS sequence"/>
</dbReference>
<evidence type="ECO:0000256" key="1">
    <source>
        <dbReference type="SAM" id="Phobius"/>
    </source>
</evidence>
<accession>A0ABR9R147</accession>
<proteinExistence type="predicted"/>
<evidence type="ECO:0000313" key="3">
    <source>
        <dbReference type="Proteomes" id="UP000768567"/>
    </source>
</evidence>
<organism evidence="2 3">
    <name type="scientific">Gemmiger gallinarum</name>
    <dbReference type="NCBI Taxonomy" id="2779354"/>
    <lineage>
        <taxon>Bacteria</taxon>
        <taxon>Bacillati</taxon>
        <taxon>Bacillota</taxon>
        <taxon>Clostridia</taxon>
        <taxon>Eubacteriales</taxon>
        <taxon>Gemmiger</taxon>
    </lineage>
</organism>
<sequence length="158" mass="17108">MTQAAYDLNTKIKSSGQYRAPRVRVVRGRSGLDKLRQTVAALRSVLVAALILGLVVSLLYSQAIITELSGEIESARQELTQAQSTYDYLSGRMDDITSSTNIQEIAEGKLGLVKADASQITYITMEGESLIVRNQSDLSKLLTGIKTAALSLIGNFNP</sequence>
<gene>
    <name evidence="2" type="ORF">INF35_03450</name>
</gene>
<keyword evidence="1" id="KW-0812">Transmembrane</keyword>
<name>A0ABR9R147_9FIRM</name>
<reference evidence="2 3" key="1">
    <citation type="submission" date="2020-10" db="EMBL/GenBank/DDBJ databases">
        <title>ChiBAC.</title>
        <authorList>
            <person name="Zenner C."/>
            <person name="Hitch T.C.A."/>
            <person name="Clavel T."/>
        </authorList>
    </citation>
    <scope>NUCLEOTIDE SEQUENCE [LARGE SCALE GENOMIC DNA]</scope>
    <source>
        <strain evidence="2 3">DSM 109015</strain>
    </source>
</reference>
<dbReference type="EMBL" id="JADCKC010000001">
    <property type="protein sequence ID" value="MBE5036838.1"/>
    <property type="molecule type" value="Genomic_DNA"/>
</dbReference>
<evidence type="ECO:0000313" key="2">
    <source>
        <dbReference type="EMBL" id="MBE5036838.1"/>
    </source>
</evidence>
<comment type="caution">
    <text evidence="2">The sequence shown here is derived from an EMBL/GenBank/DDBJ whole genome shotgun (WGS) entry which is preliminary data.</text>
</comment>
<keyword evidence="3" id="KW-1185">Reference proteome</keyword>